<organism evidence="1 2">
    <name type="scientific">Ferirhizobium litorale</name>
    <dbReference type="NCBI Taxonomy" id="2927786"/>
    <lineage>
        <taxon>Bacteria</taxon>
        <taxon>Pseudomonadati</taxon>
        <taxon>Pseudomonadota</taxon>
        <taxon>Alphaproteobacteria</taxon>
        <taxon>Hyphomicrobiales</taxon>
        <taxon>Rhizobiaceae</taxon>
        <taxon>Ferirhizobium</taxon>
    </lineage>
</organism>
<evidence type="ECO:0000313" key="1">
    <source>
        <dbReference type="EMBL" id="MDI7922624.1"/>
    </source>
</evidence>
<evidence type="ECO:0000313" key="2">
    <source>
        <dbReference type="Proteomes" id="UP001161580"/>
    </source>
</evidence>
<accession>A0AAE3QG89</accession>
<dbReference type="Proteomes" id="UP001161580">
    <property type="component" value="Unassembled WGS sequence"/>
</dbReference>
<comment type="caution">
    <text evidence="1">The sequence shown here is derived from an EMBL/GenBank/DDBJ whole genome shotgun (WGS) entry which is preliminary data.</text>
</comment>
<keyword evidence="2" id="KW-1185">Reference proteome</keyword>
<name>A0AAE3QG89_9HYPH</name>
<gene>
    <name evidence="1" type="ORF">MRS75_11055</name>
</gene>
<protein>
    <submittedName>
        <fullName evidence="1">Uncharacterized protein</fullName>
    </submittedName>
</protein>
<dbReference type="EMBL" id="JALDYZ010000005">
    <property type="protein sequence ID" value="MDI7922624.1"/>
    <property type="molecule type" value="Genomic_DNA"/>
</dbReference>
<dbReference type="RefSeq" id="WP_311786507.1">
    <property type="nucleotide sequence ID" value="NZ_JALDYY010000004.1"/>
</dbReference>
<sequence length="139" mass="15931">MGGRQKTHFKKNDPVARANRLQRIGGALVGKCRVFDDRPIEEKIPNGAELRRIDRYKSGKKRRQVLRESVLQVGFLEADIPGLMALANQQCAQVKRHLGLRRHLTLFQILPEREIGSRMIGRQIRSPWSAKSQDIPRVT</sequence>
<dbReference type="AlphaFoldDB" id="A0AAE3QG89"/>
<reference evidence="1" key="1">
    <citation type="submission" date="2022-03" db="EMBL/GenBank/DDBJ databases">
        <title>Fererhizobium litorale gen. nov., sp. nov., isolated from sandy sediments of the Sea of Japan seashore.</title>
        <authorList>
            <person name="Romanenko L."/>
            <person name="Kurilenko V."/>
            <person name="Otstavnykh N."/>
            <person name="Svetashev V."/>
            <person name="Tekutyeva L."/>
            <person name="Isaeva M."/>
            <person name="Mikhailov V."/>
        </authorList>
    </citation>
    <scope>NUCLEOTIDE SEQUENCE</scope>
    <source>
        <strain evidence="1">KMM 9576</strain>
    </source>
</reference>
<proteinExistence type="predicted"/>